<organism evidence="2 3">
    <name type="scientific">Salinimonas profundi</name>
    <dbReference type="NCBI Taxonomy" id="2729140"/>
    <lineage>
        <taxon>Bacteria</taxon>
        <taxon>Pseudomonadati</taxon>
        <taxon>Pseudomonadota</taxon>
        <taxon>Gammaproteobacteria</taxon>
        <taxon>Alteromonadales</taxon>
        <taxon>Alteromonadaceae</taxon>
        <taxon>Alteromonas/Salinimonas group</taxon>
        <taxon>Salinimonas</taxon>
    </lineage>
</organism>
<gene>
    <name evidence="2" type="ORF">HHX48_16815</name>
</gene>
<comment type="caution">
    <text evidence="2">The sequence shown here is derived from an EMBL/GenBank/DDBJ whole genome shotgun (WGS) entry which is preliminary data.</text>
</comment>
<evidence type="ECO:0000256" key="1">
    <source>
        <dbReference type="SAM" id="Phobius"/>
    </source>
</evidence>
<evidence type="ECO:0000313" key="3">
    <source>
        <dbReference type="Proteomes" id="UP000624419"/>
    </source>
</evidence>
<sequence length="97" mass="11210">MSHQHKDDGLFDDPRVVTWILRVFYGICAALVLVDFIVHRHIYTAVEKIPAFYALYGFVACVLLVFAAKGLRTLLMRKEDYYDAQAGQNQKTQEDDR</sequence>
<evidence type="ECO:0000313" key="2">
    <source>
        <dbReference type="EMBL" id="MBD3587401.1"/>
    </source>
</evidence>
<dbReference type="EMBL" id="JABBXD010000013">
    <property type="protein sequence ID" value="MBD3587401.1"/>
    <property type="molecule type" value="Genomic_DNA"/>
</dbReference>
<dbReference type="RefSeq" id="WP_191026490.1">
    <property type="nucleotide sequence ID" value="NZ_JABBXD010000013.1"/>
</dbReference>
<keyword evidence="1" id="KW-1133">Transmembrane helix</keyword>
<feature type="transmembrane region" description="Helical" evidence="1">
    <location>
        <begin position="50"/>
        <end position="68"/>
    </location>
</feature>
<reference evidence="2 3" key="1">
    <citation type="submission" date="2020-04" db="EMBL/GenBank/DDBJ databases">
        <title>Salinimonas sp. HHU 13199.</title>
        <authorList>
            <person name="Cui X."/>
            <person name="Zhang D."/>
        </authorList>
    </citation>
    <scope>NUCLEOTIDE SEQUENCE [LARGE SCALE GENOMIC DNA]</scope>
    <source>
        <strain evidence="2 3">HHU 13199</strain>
    </source>
</reference>
<dbReference type="Proteomes" id="UP000624419">
    <property type="component" value="Unassembled WGS sequence"/>
</dbReference>
<accession>A0ABR8LMH7</accession>
<feature type="transmembrane region" description="Helical" evidence="1">
    <location>
        <begin position="16"/>
        <end position="38"/>
    </location>
</feature>
<proteinExistence type="predicted"/>
<keyword evidence="1" id="KW-0472">Membrane</keyword>
<protein>
    <submittedName>
        <fullName evidence="2">Uncharacterized protein</fullName>
    </submittedName>
</protein>
<keyword evidence="3" id="KW-1185">Reference proteome</keyword>
<keyword evidence="1" id="KW-0812">Transmembrane</keyword>
<name>A0ABR8LMH7_9ALTE</name>